<proteinExistence type="inferred from homology"/>
<protein>
    <recommendedName>
        <fullName evidence="3">Nuclease SbcCD subunit C</fullName>
    </recommendedName>
</protein>
<feature type="compositionally biased region" description="Acidic residues" evidence="4">
    <location>
        <begin position="240"/>
        <end position="252"/>
    </location>
</feature>
<dbReference type="GO" id="GO:0016887">
    <property type="term" value="F:ATP hydrolysis activity"/>
    <property type="evidence" value="ECO:0007669"/>
    <property type="project" value="InterPro"/>
</dbReference>
<dbReference type="InterPro" id="IPR027417">
    <property type="entry name" value="P-loop_NTPase"/>
</dbReference>
<dbReference type="InterPro" id="IPR038729">
    <property type="entry name" value="Rad50/SbcC_AAA"/>
</dbReference>
<comment type="subunit">
    <text evidence="2">Heterodimer of SbcC and SbcD.</text>
</comment>
<dbReference type="Pfam" id="PF13476">
    <property type="entry name" value="AAA_23"/>
    <property type="match status" value="1"/>
</dbReference>
<evidence type="ECO:0000256" key="1">
    <source>
        <dbReference type="ARBA" id="ARBA00006930"/>
    </source>
</evidence>
<dbReference type="Pfam" id="PF13558">
    <property type="entry name" value="SbcC_Walker_B"/>
    <property type="match status" value="1"/>
</dbReference>
<organism evidence="6 7">
    <name type="scientific">Arthrobacter yangruifuii</name>
    <dbReference type="NCBI Taxonomy" id="2606616"/>
    <lineage>
        <taxon>Bacteria</taxon>
        <taxon>Bacillati</taxon>
        <taxon>Actinomycetota</taxon>
        <taxon>Actinomycetes</taxon>
        <taxon>Micrococcales</taxon>
        <taxon>Micrococcaceae</taxon>
        <taxon>Arthrobacter</taxon>
    </lineage>
</organism>
<accession>A0A5N6MDZ1</accession>
<feature type="domain" description="Rad50/SbcC-type AAA" evidence="5">
    <location>
        <begin position="5"/>
        <end position="201"/>
    </location>
</feature>
<dbReference type="PANTHER" id="PTHR32114">
    <property type="entry name" value="ABC TRANSPORTER ABCH.3"/>
    <property type="match status" value="1"/>
</dbReference>
<evidence type="ECO:0000313" key="7">
    <source>
        <dbReference type="Proteomes" id="UP000326852"/>
    </source>
</evidence>
<dbReference type="EMBL" id="VTFX01000007">
    <property type="protein sequence ID" value="KAD3436313.1"/>
    <property type="molecule type" value="Genomic_DNA"/>
</dbReference>
<dbReference type="SUPFAM" id="SSF52540">
    <property type="entry name" value="P-loop containing nucleoside triphosphate hydrolases"/>
    <property type="match status" value="1"/>
</dbReference>
<evidence type="ECO:0000256" key="3">
    <source>
        <dbReference type="ARBA" id="ARBA00013368"/>
    </source>
</evidence>
<feature type="region of interest" description="Disordered" evidence="4">
    <location>
        <begin position="228"/>
        <end position="252"/>
    </location>
</feature>
<name>A0A5N6MDZ1_9MICC</name>
<dbReference type="AlphaFoldDB" id="A0A5N6MDZ1"/>
<dbReference type="GO" id="GO:0006302">
    <property type="term" value="P:double-strand break repair"/>
    <property type="evidence" value="ECO:0007669"/>
    <property type="project" value="InterPro"/>
</dbReference>
<comment type="caution">
    <text evidence="6">The sequence shown here is derived from an EMBL/GenBank/DDBJ whole genome shotgun (WGS) entry which is preliminary data.</text>
</comment>
<evidence type="ECO:0000256" key="4">
    <source>
        <dbReference type="SAM" id="MobiDB-lite"/>
    </source>
</evidence>
<evidence type="ECO:0000259" key="5">
    <source>
        <dbReference type="Pfam" id="PF13476"/>
    </source>
</evidence>
<reference evidence="6 7" key="1">
    <citation type="submission" date="2019-08" db="EMBL/GenBank/DDBJ databases">
        <title>Arthrobacter sp. nov., isolated from plateau pika and Tibetan wild ass.</title>
        <authorList>
            <person name="Ge Y."/>
        </authorList>
    </citation>
    <scope>NUCLEOTIDE SEQUENCE [LARGE SCALE GENOMIC DNA]</scope>
    <source>
        <strain evidence="6 7">785</strain>
    </source>
</reference>
<dbReference type="Proteomes" id="UP000326852">
    <property type="component" value="Unassembled WGS sequence"/>
</dbReference>
<feature type="compositionally biased region" description="Basic and acidic residues" evidence="4">
    <location>
        <begin position="550"/>
        <end position="563"/>
    </location>
</feature>
<comment type="similarity">
    <text evidence="1">Belongs to the SMC family. SbcC subfamily.</text>
</comment>
<keyword evidence="7" id="KW-1185">Reference proteome</keyword>
<feature type="region of interest" description="Disordered" evidence="4">
    <location>
        <begin position="538"/>
        <end position="563"/>
    </location>
</feature>
<dbReference type="Gene3D" id="3.40.50.300">
    <property type="entry name" value="P-loop containing nucleotide triphosphate hydrolases"/>
    <property type="match status" value="2"/>
</dbReference>
<feature type="region of interest" description="Disordered" evidence="4">
    <location>
        <begin position="763"/>
        <end position="787"/>
    </location>
</feature>
<dbReference type="RefSeq" id="WP_152273380.1">
    <property type="nucleotide sequence ID" value="NZ_VTFX01000007.1"/>
</dbReference>
<gene>
    <name evidence="6" type="ORF">GD627_16055</name>
</gene>
<sequence length="1023" mass="108706">MRIHRLEMQAFGPFADRQVIDFDELGAHGLFLLNGPTGAGKTSVLDAVCFALYGTVPGARQQGRRLRSDHADQDTAPEVVLEFSSGERRFEVVRSPQWERPARRAGGKSTVTEQAKTLLQEFIDGAWVQKSSRNDEASAEITELLGMNREQFTRVVMLPQGDFAAFLRADAASREQLLQQLFGTSRFEDIERRLKTELAEATDRFEAAQSRSETVLLRARDEIRRYRSELSGSGEGSGEAGEDAVEPEEGEAELEQFRAELGFRTAAARKELTELHTARDRAEKHLQEFEHRRARGLALQQLIREEAEHARAEAEIEPQRAALQTHAAASVLAGNVRTAEAAAQRAAARRTEAGDALQELAGHALAPAYDVHPDAGTPLPDGLEARVGADLAAARAALEDEERTDALLARAGTETEAAEGSRDQAAAAAAVLTSLRTEQTELAGEAAELGRLAEGETRAETALAAAQELVATISGYAEATARAEATGTAAADARQDYQDLRQAWQDLLQARLDQAAAELAQDLADGAPCPVCGGLEHPRPAQLPDGEAPATREAEQEAKARAARAEAAYDEARQLAAAAAEEAAALRARGGAGDADSAQEKLDAARTGLEQARSAARALADAERRLSEIGAELAAADSTRSESLIAAAQADSRAAAARDQAAELSERIAAALQGFGSISERVRALTAFTELAAAAREAAGAAAAAADESERADTELEAALAGTAFTTAAEVTAALLDARTAEAYAAAVSDWEDQGRRLLVRREAQATAEPEDAAGEPPAVPDEEDVAEAAEQAAEIRKAQEEAAVLVRLLEGSAVRLAEYSVELEEALRRTAPLRARRDLLQSVTDTARGAGENEYKMTLSTYVLAARLEQVAAAATERLAAMTGGRYALVHSDSKSGNRKAGLGLHVTDEWTGQRRDTSTLSGGESFMASLALALGLADVVQQEAGGVNIETLFVDEGFGSLDEQSLEQVMDALEGLRDGGRVVGLVSHVAELKQRIPAQLQILKGRNGSTVRYSAGDLVSP</sequence>
<evidence type="ECO:0000256" key="2">
    <source>
        <dbReference type="ARBA" id="ARBA00011322"/>
    </source>
</evidence>
<evidence type="ECO:0000313" key="6">
    <source>
        <dbReference type="EMBL" id="KAD3436313.1"/>
    </source>
</evidence>
<dbReference type="PANTHER" id="PTHR32114:SF2">
    <property type="entry name" value="ABC TRANSPORTER ABCH.3"/>
    <property type="match status" value="1"/>
</dbReference>